<dbReference type="PANTHER" id="PTHR47438">
    <property type="entry name" value="PHOSPHATE METABOLISM PROTEIN 8-RELATED"/>
    <property type="match status" value="1"/>
</dbReference>
<dbReference type="NCBIfam" id="TIGR01993">
    <property type="entry name" value="Pyr-5-nucltdase"/>
    <property type="match status" value="1"/>
</dbReference>
<dbReference type="GO" id="GO:0006206">
    <property type="term" value="P:pyrimidine nucleobase metabolic process"/>
    <property type="evidence" value="ECO:0007669"/>
    <property type="project" value="TreeGrafter"/>
</dbReference>
<dbReference type="SFLD" id="SFLDG01132">
    <property type="entry name" value="C1.5.3:_5'-Nucleotidase_Like"/>
    <property type="match status" value="1"/>
</dbReference>
<name>A0A1Y5I468_OSTTA</name>
<proteinExistence type="predicted"/>
<reference evidence="1" key="1">
    <citation type="submission" date="2017-04" db="EMBL/GenBank/DDBJ databases">
        <title>Population genomics of picophytoplankton unveils novel chromosome hypervariability.</title>
        <authorList>
            <consortium name="DOE Joint Genome Institute"/>
            <person name="Blanc-Mathieu R."/>
            <person name="Krasovec M."/>
            <person name="Hebrard M."/>
            <person name="Yau S."/>
            <person name="Desgranges E."/>
            <person name="Martin J."/>
            <person name="Schackwitz W."/>
            <person name="Kuo A."/>
            <person name="Salin G."/>
            <person name="Donnadieu C."/>
            <person name="Desdevises Y."/>
            <person name="Sanchez-Ferandin S."/>
            <person name="Moreau H."/>
            <person name="Rivals E."/>
            <person name="Grigoriev I.V."/>
            <person name="Grimsley N."/>
            <person name="Eyre-Walker A."/>
            <person name="Piganeau G."/>
        </authorList>
    </citation>
    <scope>NUCLEOTIDE SEQUENCE [LARGE SCALE GENOMIC DNA]</scope>
    <source>
        <strain evidence="1">RCC 1115</strain>
    </source>
</reference>
<dbReference type="Pfam" id="PF00702">
    <property type="entry name" value="Hydrolase"/>
    <property type="match status" value="1"/>
</dbReference>
<dbReference type="SFLD" id="SFLDG01129">
    <property type="entry name" value="C1.5:_HAD__Beta-PGM__Phosphata"/>
    <property type="match status" value="1"/>
</dbReference>
<dbReference type="GO" id="GO:0008252">
    <property type="term" value="F:nucleotidase activity"/>
    <property type="evidence" value="ECO:0007669"/>
    <property type="project" value="TreeGrafter"/>
</dbReference>
<keyword evidence="1" id="KW-0378">Hydrolase</keyword>
<dbReference type="InterPro" id="IPR052791">
    <property type="entry name" value="SSM1_domain"/>
</dbReference>
<gene>
    <name evidence="1" type="ORF">BE221DRAFT_193760</name>
</gene>
<dbReference type="SFLD" id="SFLDS00003">
    <property type="entry name" value="Haloacid_Dehalogenase"/>
    <property type="match status" value="1"/>
</dbReference>
<dbReference type="GO" id="GO:0009166">
    <property type="term" value="P:nucleotide catabolic process"/>
    <property type="evidence" value="ECO:0007669"/>
    <property type="project" value="TreeGrafter"/>
</dbReference>
<accession>A0A1Y5I468</accession>
<organism evidence="1">
    <name type="scientific">Ostreococcus tauri</name>
    <name type="common">Marine green alga</name>
    <dbReference type="NCBI Taxonomy" id="70448"/>
    <lineage>
        <taxon>Eukaryota</taxon>
        <taxon>Viridiplantae</taxon>
        <taxon>Chlorophyta</taxon>
        <taxon>Mamiellophyceae</taxon>
        <taxon>Mamiellales</taxon>
        <taxon>Bathycoccaceae</taxon>
        <taxon>Ostreococcus</taxon>
    </lineage>
</organism>
<dbReference type="PANTHER" id="PTHR47438:SF1">
    <property type="entry name" value="PHOSPHATE METABOLISM PROTEIN 8-RELATED"/>
    <property type="match status" value="1"/>
</dbReference>
<protein>
    <submittedName>
        <fullName evidence="1">Haloacid dehalogenase-like hydrolase</fullName>
    </submittedName>
</protein>
<dbReference type="InterPro" id="IPR023214">
    <property type="entry name" value="HAD_sf"/>
</dbReference>
<evidence type="ECO:0000313" key="1">
    <source>
        <dbReference type="EMBL" id="OUS44299.1"/>
    </source>
</evidence>
<dbReference type="AlphaFoldDB" id="A0A1Y5I468"/>
<dbReference type="NCBIfam" id="TIGR01509">
    <property type="entry name" value="HAD-SF-IA-v3"/>
    <property type="match status" value="1"/>
</dbReference>
<dbReference type="Gene3D" id="3.40.50.1000">
    <property type="entry name" value="HAD superfamily/HAD-like"/>
    <property type="match status" value="1"/>
</dbReference>
<dbReference type="InterPro" id="IPR036412">
    <property type="entry name" value="HAD-like_sf"/>
</dbReference>
<dbReference type="InterPro" id="IPR006439">
    <property type="entry name" value="HAD-SF_hydro_IA"/>
</dbReference>
<dbReference type="SUPFAM" id="SSF56784">
    <property type="entry name" value="HAD-like"/>
    <property type="match status" value="1"/>
</dbReference>
<dbReference type="eggNOG" id="KOG3109">
    <property type="taxonomic scope" value="Eukaryota"/>
</dbReference>
<sequence length="273" mass="30412">MDDHRAKYLAPSKAVSSNDDGALTSASGEEMKPKHAVVFFDCDDCLYKNDWRTANVITAKIESYTTERLGLPHGAAYELYKKHGTCLRGLQNEALLHGEEELEEFLEYAHDIPLEIERDERLREMLLRMKTPKWVFTASVAAHAKRCLEALGIEDLFEGIIDVRAVEWETKHSTKAYEAAMRIAGVDDPAACLFLDDSTSNMKTARVMGWTNILVGTHARDGGHEIECEHADHIISTVHDFEALMPEHFHPSVDGVEDAVPNGTKVQAAVPAP</sequence>
<dbReference type="InterPro" id="IPR010237">
    <property type="entry name" value="Pyr-5-nucltdase"/>
</dbReference>
<dbReference type="Proteomes" id="UP000195557">
    <property type="component" value="Unassembled WGS sequence"/>
</dbReference>
<dbReference type="EMBL" id="KZ155825">
    <property type="protein sequence ID" value="OUS44299.1"/>
    <property type="molecule type" value="Genomic_DNA"/>
</dbReference>